<evidence type="ECO:0000313" key="1">
    <source>
        <dbReference type="EMBL" id="KAL2795612.1"/>
    </source>
</evidence>
<name>A0ABR4G9B7_9EURO</name>
<gene>
    <name evidence="1" type="ORF">BJX66DRAFT_165485</name>
</gene>
<protein>
    <submittedName>
        <fullName evidence="1">Uncharacterized protein</fullName>
    </submittedName>
</protein>
<organism evidence="1 2">
    <name type="scientific">Aspergillus keveii</name>
    <dbReference type="NCBI Taxonomy" id="714993"/>
    <lineage>
        <taxon>Eukaryota</taxon>
        <taxon>Fungi</taxon>
        <taxon>Dikarya</taxon>
        <taxon>Ascomycota</taxon>
        <taxon>Pezizomycotina</taxon>
        <taxon>Eurotiomycetes</taxon>
        <taxon>Eurotiomycetidae</taxon>
        <taxon>Eurotiales</taxon>
        <taxon>Aspergillaceae</taxon>
        <taxon>Aspergillus</taxon>
        <taxon>Aspergillus subgen. Nidulantes</taxon>
    </lineage>
</organism>
<accession>A0ABR4G9B7</accession>
<comment type="caution">
    <text evidence="1">The sequence shown here is derived from an EMBL/GenBank/DDBJ whole genome shotgun (WGS) entry which is preliminary data.</text>
</comment>
<dbReference type="EMBL" id="JBFTWV010000033">
    <property type="protein sequence ID" value="KAL2795612.1"/>
    <property type="molecule type" value="Genomic_DNA"/>
</dbReference>
<dbReference type="Proteomes" id="UP001610563">
    <property type="component" value="Unassembled WGS sequence"/>
</dbReference>
<keyword evidence="2" id="KW-1185">Reference proteome</keyword>
<sequence length="142" mass="15656">MSWGDVAVEEGESGYSVRCDLYSARFRGYVSGELADARSEDTRGQEKVKCNKAFILKLKYQPKESVRVSQKEPGNWLSSKALEEIRIRSPLATTPPVQPRLHQHPALLFPPGSILLAIPLPIPLLAAEDPSGYLAPTTIPFP</sequence>
<proteinExistence type="predicted"/>
<evidence type="ECO:0000313" key="2">
    <source>
        <dbReference type="Proteomes" id="UP001610563"/>
    </source>
</evidence>
<reference evidence="1 2" key="1">
    <citation type="submission" date="2024-07" db="EMBL/GenBank/DDBJ databases">
        <title>Section-level genome sequencing and comparative genomics of Aspergillus sections Usti and Cavernicolus.</title>
        <authorList>
            <consortium name="Lawrence Berkeley National Laboratory"/>
            <person name="Nybo J.L."/>
            <person name="Vesth T.C."/>
            <person name="Theobald S."/>
            <person name="Frisvad J.C."/>
            <person name="Larsen T.O."/>
            <person name="Kjaerboelling I."/>
            <person name="Rothschild-Mancinelli K."/>
            <person name="Lyhne E.K."/>
            <person name="Kogle M.E."/>
            <person name="Barry K."/>
            <person name="Clum A."/>
            <person name="Na H."/>
            <person name="Ledsgaard L."/>
            <person name="Lin J."/>
            <person name="Lipzen A."/>
            <person name="Kuo A."/>
            <person name="Riley R."/>
            <person name="Mondo S."/>
            <person name="Labutti K."/>
            <person name="Haridas S."/>
            <person name="Pangalinan J."/>
            <person name="Salamov A.A."/>
            <person name="Simmons B.A."/>
            <person name="Magnuson J.K."/>
            <person name="Chen J."/>
            <person name="Drula E."/>
            <person name="Henrissat B."/>
            <person name="Wiebenga A."/>
            <person name="Lubbers R.J."/>
            <person name="Gomes A.C."/>
            <person name="Makela M.R."/>
            <person name="Stajich J."/>
            <person name="Grigoriev I.V."/>
            <person name="Mortensen U.H."/>
            <person name="De Vries R.P."/>
            <person name="Baker S.E."/>
            <person name="Andersen M.R."/>
        </authorList>
    </citation>
    <scope>NUCLEOTIDE SEQUENCE [LARGE SCALE GENOMIC DNA]</scope>
    <source>
        <strain evidence="1 2">CBS 209.92</strain>
    </source>
</reference>